<name>A0A1W6B1G1_9GAMM</name>
<keyword evidence="1" id="KW-1133">Transmembrane helix</keyword>
<dbReference type="Proteomes" id="UP000192900">
    <property type="component" value="Chromosome"/>
</dbReference>
<keyword evidence="1" id="KW-0472">Membrane</keyword>
<dbReference type="RefSeq" id="WP_085067760.1">
    <property type="nucleotide sequence ID" value="NZ_CP019706.1"/>
</dbReference>
<dbReference type="AlphaFoldDB" id="A0A1W6B1G1"/>
<evidence type="ECO:0000256" key="1">
    <source>
        <dbReference type="SAM" id="Phobius"/>
    </source>
</evidence>
<protein>
    <submittedName>
        <fullName evidence="2">Uncharacterized protein</fullName>
    </submittedName>
</protein>
<gene>
    <name evidence="2" type="ORF">B1H58_02115</name>
</gene>
<reference evidence="2 3" key="1">
    <citation type="submission" date="2017-02" db="EMBL/GenBank/DDBJ databases">
        <title>Complete genome sequence of the drought resistance-promoting endophyte Pantoea alhagi LTYR-11Z.</title>
        <authorList>
            <person name="Zhang L."/>
        </authorList>
    </citation>
    <scope>NUCLEOTIDE SEQUENCE [LARGE SCALE GENOMIC DNA]</scope>
    <source>
        <strain evidence="2 3">LTYR-11Z</strain>
    </source>
</reference>
<dbReference type="OrthoDB" id="6504753at2"/>
<feature type="transmembrane region" description="Helical" evidence="1">
    <location>
        <begin position="32"/>
        <end position="54"/>
    </location>
</feature>
<keyword evidence="1" id="KW-0812">Transmembrane</keyword>
<sequence>MENFQQDEDKDRHYPVQENMRWQRIEWRIQRVGYVLLLAMVISGACGLFSKGFLSDHDIVSSNGELRVEYERFARQQSDMAMTIRLHPLRDSLYRITISGNGVDNFQLQSVQPQPLRAESRDRSLTLWYQTQSLNHGASVWLGGQPHSPGKYTFAVSDSQGAQVRFTQWVYP</sequence>
<accession>A0A1W6B1G1</accession>
<dbReference type="STRING" id="1891675.B1H58_02115"/>
<evidence type="ECO:0000313" key="2">
    <source>
        <dbReference type="EMBL" id="ARJ40910.1"/>
    </source>
</evidence>
<dbReference type="EMBL" id="CP019706">
    <property type="protein sequence ID" value="ARJ40910.1"/>
    <property type="molecule type" value="Genomic_DNA"/>
</dbReference>
<proteinExistence type="predicted"/>
<dbReference type="KEGG" id="palh:B1H58_02115"/>
<evidence type="ECO:0000313" key="3">
    <source>
        <dbReference type="Proteomes" id="UP000192900"/>
    </source>
</evidence>
<keyword evidence="3" id="KW-1185">Reference proteome</keyword>
<organism evidence="2 3">
    <name type="scientific">Pantoea alhagi</name>
    <dbReference type="NCBI Taxonomy" id="1891675"/>
    <lineage>
        <taxon>Bacteria</taxon>
        <taxon>Pseudomonadati</taxon>
        <taxon>Pseudomonadota</taxon>
        <taxon>Gammaproteobacteria</taxon>
        <taxon>Enterobacterales</taxon>
        <taxon>Erwiniaceae</taxon>
        <taxon>Pantoea</taxon>
    </lineage>
</organism>